<dbReference type="PROSITE" id="PS50850">
    <property type="entry name" value="MFS"/>
    <property type="match status" value="1"/>
</dbReference>
<feature type="transmembrane region" description="Helical" evidence="6">
    <location>
        <begin position="41"/>
        <end position="60"/>
    </location>
</feature>
<keyword evidence="3 6" id="KW-0812">Transmembrane</keyword>
<protein>
    <submittedName>
        <fullName evidence="8">MFS transporter</fullName>
    </submittedName>
</protein>
<feature type="transmembrane region" description="Helical" evidence="6">
    <location>
        <begin position="102"/>
        <end position="120"/>
    </location>
</feature>
<reference evidence="8" key="1">
    <citation type="submission" date="2022-06" db="EMBL/GenBank/DDBJ databases">
        <title>Sneathiella actinostolidae sp. nov., isolated from a sea anemonein the Western Pacific Ocean.</title>
        <authorList>
            <person name="Wei M.J."/>
        </authorList>
    </citation>
    <scope>NUCLEOTIDE SEQUENCE</scope>
    <source>
        <strain evidence="8">PHK-P5</strain>
    </source>
</reference>
<keyword evidence="2" id="KW-1003">Cell membrane</keyword>
<feature type="transmembrane region" description="Helical" evidence="6">
    <location>
        <begin position="163"/>
        <end position="181"/>
    </location>
</feature>
<name>A0ABY4W3A3_9PROT</name>
<sequence length="395" mass="42390">MTAVRLTIALCVAEILAMSSFASFPALTPFFFEHWALTGTDAGWINGMFFFGFMLVGPLSTSFTDRVDARNVFLAGCTLAGIGTYGFAFHADDFWSTLPWRFLSGAGLGCTYMPGLKLLTDRLPQGDQSRSIAFYTASFSCGSAVSFLAVGQIFLWLDWKSSLAVIIIGPPLAIAIILICTKPLKSANKRPWSQIMNYAPVVRNRFTMGYILGYVVHTWELVAMRSFMLAFLAYSHTLTNAPAWMEVSAITAFAVFLGLPSSILGNELSLKIGRRRSITIIMVISFIVSCFIGFTADLPFVFVVAVASLYGITITADSSSLTAGAVGSSPLELKGATMAVHSFLGFTGGMLGPVVAGIVLDSAGGPTDTFGWGLMFASVGAVTLLGPFFLRLTRD</sequence>
<feature type="transmembrane region" description="Helical" evidence="6">
    <location>
        <begin position="300"/>
        <end position="326"/>
    </location>
</feature>
<feature type="transmembrane region" description="Helical" evidence="6">
    <location>
        <begin position="372"/>
        <end position="390"/>
    </location>
</feature>
<feature type="transmembrane region" description="Helical" evidence="6">
    <location>
        <begin position="132"/>
        <end position="157"/>
    </location>
</feature>
<dbReference type="InterPro" id="IPR011701">
    <property type="entry name" value="MFS"/>
</dbReference>
<keyword evidence="5 6" id="KW-0472">Membrane</keyword>
<feature type="transmembrane region" description="Helical" evidence="6">
    <location>
        <begin position="72"/>
        <end position="90"/>
    </location>
</feature>
<evidence type="ECO:0000256" key="2">
    <source>
        <dbReference type="ARBA" id="ARBA00022475"/>
    </source>
</evidence>
<feature type="transmembrane region" description="Helical" evidence="6">
    <location>
        <begin position="247"/>
        <end position="265"/>
    </location>
</feature>
<keyword evidence="4 6" id="KW-1133">Transmembrane helix</keyword>
<feature type="domain" description="Major facilitator superfamily (MFS) profile" evidence="7">
    <location>
        <begin position="6"/>
        <end position="395"/>
    </location>
</feature>
<feature type="transmembrane region" description="Helical" evidence="6">
    <location>
        <begin position="277"/>
        <end position="294"/>
    </location>
</feature>
<dbReference type="InterPro" id="IPR020846">
    <property type="entry name" value="MFS_dom"/>
</dbReference>
<dbReference type="Pfam" id="PF07690">
    <property type="entry name" value="MFS_1"/>
    <property type="match status" value="1"/>
</dbReference>
<dbReference type="SUPFAM" id="SSF103473">
    <property type="entry name" value="MFS general substrate transporter"/>
    <property type="match status" value="1"/>
</dbReference>
<organism evidence="8 9">
    <name type="scientific">Sneathiella marina</name>
    <dbReference type="NCBI Taxonomy" id="2950108"/>
    <lineage>
        <taxon>Bacteria</taxon>
        <taxon>Pseudomonadati</taxon>
        <taxon>Pseudomonadota</taxon>
        <taxon>Alphaproteobacteria</taxon>
        <taxon>Sneathiellales</taxon>
        <taxon>Sneathiellaceae</taxon>
        <taxon>Sneathiella</taxon>
    </lineage>
</organism>
<evidence type="ECO:0000259" key="7">
    <source>
        <dbReference type="PROSITE" id="PS50850"/>
    </source>
</evidence>
<feature type="transmembrane region" description="Helical" evidence="6">
    <location>
        <begin position="338"/>
        <end position="360"/>
    </location>
</feature>
<comment type="subcellular location">
    <subcellularLocation>
        <location evidence="1">Cell membrane</location>
        <topology evidence="1">Multi-pass membrane protein</topology>
    </subcellularLocation>
</comment>
<accession>A0ABY4W3A3</accession>
<gene>
    <name evidence="8" type="ORF">NBZ79_01640</name>
</gene>
<dbReference type="InterPro" id="IPR050189">
    <property type="entry name" value="MFS_Efflux_Transporters"/>
</dbReference>
<evidence type="ECO:0000313" key="9">
    <source>
        <dbReference type="Proteomes" id="UP001056291"/>
    </source>
</evidence>
<evidence type="ECO:0000256" key="3">
    <source>
        <dbReference type="ARBA" id="ARBA00022692"/>
    </source>
</evidence>
<evidence type="ECO:0000313" key="8">
    <source>
        <dbReference type="EMBL" id="USG61677.1"/>
    </source>
</evidence>
<dbReference type="RefSeq" id="WP_251934840.1">
    <property type="nucleotide sequence ID" value="NZ_CP098747.1"/>
</dbReference>
<feature type="transmembrane region" description="Helical" evidence="6">
    <location>
        <begin position="211"/>
        <end position="235"/>
    </location>
</feature>
<dbReference type="InterPro" id="IPR036259">
    <property type="entry name" value="MFS_trans_sf"/>
</dbReference>
<dbReference type="PANTHER" id="PTHR43124:SF3">
    <property type="entry name" value="CHLORAMPHENICOL EFFLUX PUMP RV0191"/>
    <property type="match status" value="1"/>
</dbReference>
<dbReference type="Gene3D" id="1.20.1250.20">
    <property type="entry name" value="MFS general substrate transporter like domains"/>
    <property type="match status" value="1"/>
</dbReference>
<evidence type="ECO:0000256" key="6">
    <source>
        <dbReference type="SAM" id="Phobius"/>
    </source>
</evidence>
<evidence type="ECO:0000256" key="1">
    <source>
        <dbReference type="ARBA" id="ARBA00004651"/>
    </source>
</evidence>
<dbReference type="EMBL" id="CP098747">
    <property type="protein sequence ID" value="USG61677.1"/>
    <property type="molecule type" value="Genomic_DNA"/>
</dbReference>
<dbReference type="Proteomes" id="UP001056291">
    <property type="component" value="Chromosome"/>
</dbReference>
<dbReference type="PANTHER" id="PTHR43124">
    <property type="entry name" value="PURINE EFFLUX PUMP PBUE"/>
    <property type="match status" value="1"/>
</dbReference>
<evidence type="ECO:0000256" key="4">
    <source>
        <dbReference type="ARBA" id="ARBA00022989"/>
    </source>
</evidence>
<evidence type="ECO:0000256" key="5">
    <source>
        <dbReference type="ARBA" id="ARBA00023136"/>
    </source>
</evidence>
<proteinExistence type="predicted"/>
<keyword evidence="9" id="KW-1185">Reference proteome</keyword>